<name>A0A0N0IPP6_THESC</name>
<feature type="transmembrane region" description="Helical" evidence="7">
    <location>
        <begin position="257"/>
        <end position="283"/>
    </location>
</feature>
<accession>A0A0N0IPP6</accession>
<dbReference type="AlphaFoldDB" id="A0A0N0IPP6"/>
<evidence type="ECO:0000313" key="10">
    <source>
        <dbReference type="Proteomes" id="UP000053099"/>
    </source>
</evidence>
<dbReference type="EMBL" id="LJJR01000043">
    <property type="protein sequence ID" value="KPD25981.1"/>
    <property type="molecule type" value="Genomic_DNA"/>
</dbReference>
<feature type="transmembrane region" description="Helical" evidence="7">
    <location>
        <begin position="303"/>
        <end position="329"/>
    </location>
</feature>
<dbReference type="InterPro" id="IPR045621">
    <property type="entry name" value="BPD_transp_1_N"/>
</dbReference>
<dbReference type="PATRIC" id="fig|37636.3.peg.1811"/>
<dbReference type="Pfam" id="PF00528">
    <property type="entry name" value="BPD_transp_1"/>
    <property type="match status" value="1"/>
</dbReference>
<dbReference type="GO" id="GO:0005886">
    <property type="term" value="C:plasma membrane"/>
    <property type="evidence" value="ECO:0007669"/>
    <property type="project" value="UniProtKB-SubCell"/>
</dbReference>
<feature type="transmembrane region" description="Helical" evidence="7">
    <location>
        <begin position="9"/>
        <end position="30"/>
    </location>
</feature>
<evidence type="ECO:0000256" key="3">
    <source>
        <dbReference type="ARBA" id="ARBA00022475"/>
    </source>
</evidence>
<evidence type="ECO:0000256" key="5">
    <source>
        <dbReference type="ARBA" id="ARBA00022989"/>
    </source>
</evidence>
<keyword evidence="5 7" id="KW-1133">Transmembrane helix</keyword>
<dbReference type="InterPro" id="IPR000515">
    <property type="entry name" value="MetI-like"/>
</dbReference>
<feature type="transmembrane region" description="Helical" evidence="7">
    <location>
        <begin position="134"/>
        <end position="156"/>
    </location>
</feature>
<feature type="domain" description="ABC transmembrane type-1" evidence="8">
    <location>
        <begin position="95"/>
        <end position="322"/>
    </location>
</feature>
<comment type="similarity">
    <text evidence="7">Belongs to the binding-protein-dependent transport system permease family.</text>
</comment>
<dbReference type="GO" id="GO:0055085">
    <property type="term" value="P:transmembrane transport"/>
    <property type="evidence" value="ECO:0007669"/>
    <property type="project" value="InterPro"/>
</dbReference>
<dbReference type="PANTHER" id="PTHR43163">
    <property type="entry name" value="DIPEPTIDE TRANSPORT SYSTEM PERMEASE PROTEIN DPPB-RELATED"/>
    <property type="match status" value="1"/>
</dbReference>
<evidence type="ECO:0000256" key="1">
    <source>
        <dbReference type="ARBA" id="ARBA00004651"/>
    </source>
</evidence>
<dbReference type="Pfam" id="PF19300">
    <property type="entry name" value="BPD_transp_1_N"/>
    <property type="match status" value="1"/>
</dbReference>
<dbReference type="SUPFAM" id="SSF161098">
    <property type="entry name" value="MetI-like"/>
    <property type="match status" value="1"/>
</dbReference>
<evidence type="ECO:0000313" key="9">
    <source>
        <dbReference type="EMBL" id="KPD25981.1"/>
    </source>
</evidence>
<evidence type="ECO:0000259" key="8">
    <source>
        <dbReference type="PROSITE" id="PS50928"/>
    </source>
</evidence>
<feature type="transmembrane region" description="Helical" evidence="7">
    <location>
        <begin position="101"/>
        <end position="122"/>
    </location>
</feature>
<dbReference type="InterPro" id="IPR035906">
    <property type="entry name" value="MetI-like_sf"/>
</dbReference>
<evidence type="ECO:0000256" key="7">
    <source>
        <dbReference type="RuleBase" id="RU363032"/>
    </source>
</evidence>
<dbReference type="PANTHER" id="PTHR43163:SF6">
    <property type="entry name" value="DIPEPTIDE TRANSPORT SYSTEM PERMEASE PROTEIN DPPB-RELATED"/>
    <property type="match status" value="1"/>
</dbReference>
<dbReference type="PROSITE" id="PS50928">
    <property type="entry name" value="ABC_TM1"/>
    <property type="match status" value="1"/>
</dbReference>
<feature type="transmembrane region" description="Helical" evidence="7">
    <location>
        <begin position="199"/>
        <end position="218"/>
    </location>
</feature>
<keyword evidence="2 7" id="KW-0813">Transport</keyword>
<dbReference type="Gene3D" id="1.10.3720.10">
    <property type="entry name" value="MetI-like"/>
    <property type="match status" value="1"/>
</dbReference>
<protein>
    <submittedName>
        <fullName evidence="9">Peptide ABC transporter permease</fullName>
    </submittedName>
</protein>
<dbReference type="CDD" id="cd06261">
    <property type="entry name" value="TM_PBP2"/>
    <property type="match status" value="1"/>
</dbReference>
<evidence type="ECO:0000256" key="6">
    <source>
        <dbReference type="ARBA" id="ARBA00023136"/>
    </source>
</evidence>
<evidence type="ECO:0000256" key="2">
    <source>
        <dbReference type="ARBA" id="ARBA00022448"/>
    </source>
</evidence>
<keyword evidence="4 7" id="KW-0812">Transmembrane</keyword>
<comment type="subcellular location">
    <subcellularLocation>
        <location evidence="1 7">Cell membrane</location>
        <topology evidence="1 7">Multi-pass membrane protein</topology>
    </subcellularLocation>
</comment>
<evidence type="ECO:0000256" key="4">
    <source>
        <dbReference type="ARBA" id="ARBA00022692"/>
    </source>
</evidence>
<reference evidence="9 10" key="1">
    <citation type="submission" date="2015-09" db="EMBL/GenBank/DDBJ databases">
        <title>Draft genome sequence of Thermus scotoductus strain K1 isolated from a geothermal spring in Nagorno-Karabakh, Armenia.</title>
        <authorList>
            <person name="Saghatelyan A."/>
            <person name="Poghosyan L."/>
            <person name="Panosyan H."/>
            <person name="Birkeland N.-K."/>
        </authorList>
    </citation>
    <scope>NUCLEOTIDE SEQUENCE [LARGE SCALE GENOMIC DNA]</scope>
    <source>
        <strain evidence="9 10">K1</strain>
    </source>
</reference>
<keyword evidence="3" id="KW-1003">Cell membrane</keyword>
<proteinExistence type="inferred from homology"/>
<gene>
    <name evidence="9" type="ORF">AN926_11665</name>
</gene>
<comment type="caution">
    <text evidence="9">The sequence shown here is derived from an EMBL/GenBank/DDBJ whole genome shotgun (WGS) entry which is preliminary data.</text>
</comment>
<sequence length="336" mass="36700">MWSYVLRRLLGLVPVLFGITLLVFLFLQLIPGDPAQAILGERGTPEQLAALREKLGLNKPLYVQYLTFVKNILTGDLGTSAVSTIPVAEELKRRWPATFELALAATLVAVIFGIPVGILAAVRKNSLLDTLSMSLSLVGVSMPVFWLGLLLVYLFAVNLHWLPTGGRLSTDLAIDFRPITGFLVLDGMLALKPEVLMDALRHLILPALTLGTIPLAILTRITRSAMLEVLSQDYVRTARAKGLAERQVILKHALKNALLPVVTIVGLQFGTLLGGAILTETIFSWPGIGSYIYEGILNRDYPVVQAGVLVVATVFVLVNLLVDLSYALLDPRIQYR</sequence>
<dbReference type="Proteomes" id="UP000053099">
    <property type="component" value="Unassembled WGS sequence"/>
</dbReference>
<keyword evidence="6 7" id="KW-0472">Membrane</keyword>
<organism evidence="9 10">
    <name type="scientific">Thermus scotoductus</name>
    <dbReference type="NCBI Taxonomy" id="37636"/>
    <lineage>
        <taxon>Bacteria</taxon>
        <taxon>Thermotogati</taxon>
        <taxon>Deinococcota</taxon>
        <taxon>Deinococci</taxon>
        <taxon>Thermales</taxon>
        <taxon>Thermaceae</taxon>
        <taxon>Thermus</taxon>
    </lineage>
</organism>